<dbReference type="Gene3D" id="3.60.21.10">
    <property type="match status" value="1"/>
</dbReference>
<organism evidence="4 5">
    <name type="scientific">Halobacteroides halobius (strain ATCC 35273 / DSM 5150 / MD-1)</name>
    <dbReference type="NCBI Taxonomy" id="748449"/>
    <lineage>
        <taxon>Bacteria</taxon>
        <taxon>Bacillati</taxon>
        <taxon>Bacillota</taxon>
        <taxon>Clostridia</taxon>
        <taxon>Halanaerobiales</taxon>
        <taxon>Halobacteroidaceae</taxon>
        <taxon>Halobacteroides</taxon>
    </lineage>
</organism>
<dbReference type="RefSeq" id="WP_015327803.1">
    <property type="nucleotide sequence ID" value="NC_019978.1"/>
</dbReference>
<evidence type="ECO:0000313" key="4">
    <source>
        <dbReference type="EMBL" id="AGB42089.1"/>
    </source>
</evidence>
<proteinExistence type="inferred from homology"/>
<dbReference type="STRING" id="748449.Halha_2213"/>
<sequence>MRLAIISDIHSNIYALEEVLEDIKGRKVTQIVCAGDLVGYNPFPNQVIERIQEEEIKTVQGNYDDAIGNNRIACGCDYKTEKAKKIGLNSIQFSSTETTEENKEFLSNLSQELKLELADYEVLLVHGSPRRLNEYLYADSEQVKEVTVELEADILLCGHTHQPYHKIINDKHVINVGSIGKPKHGNPNAVYTILEIKNKQVKTEFIEVPYPVDKVTAKIKETDLADESIELLEQGIG</sequence>
<dbReference type="AlphaFoldDB" id="L0KCI2"/>
<evidence type="ECO:0000256" key="1">
    <source>
        <dbReference type="ARBA" id="ARBA00008950"/>
    </source>
</evidence>
<protein>
    <recommendedName>
        <fullName evidence="2">Phosphoesterase</fullName>
        <ecNumber evidence="2">3.1.4.-</ecNumber>
    </recommendedName>
</protein>
<reference evidence="5" key="1">
    <citation type="submission" date="2012-02" db="EMBL/GenBank/DDBJ databases">
        <title>The complete genome of Halobacteroides halobius DSM 5150.</title>
        <authorList>
            <person name="Lucas S."/>
            <person name="Copeland A."/>
            <person name="Lapidus A."/>
            <person name="Glavina del Rio T."/>
            <person name="Dalin E."/>
            <person name="Tice H."/>
            <person name="Bruce D."/>
            <person name="Goodwin L."/>
            <person name="Pitluck S."/>
            <person name="Peters L."/>
            <person name="Mikhailova N."/>
            <person name="Gu W."/>
            <person name="Kyrpides N."/>
            <person name="Mavromatis K."/>
            <person name="Ivanova N."/>
            <person name="Brettin T."/>
            <person name="Detter J.C."/>
            <person name="Han C."/>
            <person name="Larimer F."/>
            <person name="Land M."/>
            <person name="Hauser L."/>
            <person name="Markowitz V."/>
            <person name="Cheng J.-F."/>
            <person name="Hugenholtz P."/>
            <person name="Woyke T."/>
            <person name="Wu D."/>
            <person name="Tindall B."/>
            <person name="Pomrenke H."/>
            <person name="Brambilla E."/>
            <person name="Klenk H.-P."/>
            <person name="Eisen J.A."/>
        </authorList>
    </citation>
    <scope>NUCLEOTIDE SEQUENCE [LARGE SCALE GENOMIC DNA]</scope>
    <source>
        <strain evidence="5">ATCC 35273 / DSM 5150 / MD-1</strain>
    </source>
</reference>
<dbReference type="EC" id="3.1.4.-" evidence="2"/>
<keyword evidence="2" id="KW-0479">Metal-binding</keyword>
<comment type="cofactor">
    <cofactor evidence="2">
        <name>a divalent metal cation</name>
        <dbReference type="ChEBI" id="CHEBI:60240"/>
    </cofactor>
</comment>
<dbReference type="KEGG" id="hhl:Halha_2213"/>
<dbReference type="InterPro" id="IPR000979">
    <property type="entry name" value="Phosphodiesterase_MJ0936/Vps29"/>
</dbReference>
<dbReference type="PANTHER" id="PTHR42850">
    <property type="entry name" value="METALLOPHOSPHOESTERASE"/>
    <property type="match status" value="1"/>
</dbReference>
<keyword evidence="5" id="KW-1185">Reference proteome</keyword>
<dbReference type="InterPro" id="IPR011152">
    <property type="entry name" value="Pesterase_MJ0912"/>
</dbReference>
<evidence type="ECO:0000259" key="3">
    <source>
        <dbReference type="Pfam" id="PF12850"/>
    </source>
</evidence>
<dbReference type="EMBL" id="CP003359">
    <property type="protein sequence ID" value="AGB42089.1"/>
    <property type="molecule type" value="Genomic_DNA"/>
</dbReference>
<dbReference type="SUPFAM" id="SSF56300">
    <property type="entry name" value="Metallo-dependent phosphatases"/>
    <property type="match status" value="1"/>
</dbReference>
<name>L0KCI2_HALHC</name>
<dbReference type="NCBIfam" id="TIGR00040">
    <property type="entry name" value="yfcE"/>
    <property type="match status" value="1"/>
</dbReference>
<evidence type="ECO:0000256" key="2">
    <source>
        <dbReference type="RuleBase" id="RU362039"/>
    </source>
</evidence>
<dbReference type="eggNOG" id="COG0639">
    <property type="taxonomic scope" value="Bacteria"/>
</dbReference>
<feature type="domain" description="Calcineurin-like phosphoesterase" evidence="3">
    <location>
        <begin position="1"/>
        <end position="199"/>
    </location>
</feature>
<dbReference type="PANTHER" id="PTHR42850:SF2">
    <property type="entry name" value="BLL5683 PROTEIN"/>
    <property type="match status" value="1"/>
</dbReference>
<dbReference type="InterPro" id="IPR029052">
    <property type="entry name" value="Metallo-depent_PP-like"/>
</dbReference>
<dbReference type="Pfam" id="PF12850">
    <property type="entry name" value="Metallophos_2"/>
    <property type="match status" value="1"/>
</dbReference>
<dbReference type="PATRIC" id="fig|748449.3.peg.2130"/>
<gene>
    <name evidence="4" type="ordered locus">Halha_2213</name>
</gene>
<dbReference type="InterPro" id="IPR024654">
    <property type="entry name" value="Calcineurin-like_PHP_lpxH"/>
</dbReference>
<dbReference type="HOGENOM" id="CLU_074761_0_1_9"/>
<dbReference type="PIRSF" id="PIRSF000883">
    <property type="entry name" value="Pesterase_MJ0912"/>
    <property type="match status" value="1"/>
</dbReference>
<dbReference type="GO" id="GO:0005737">
    <property type="term" value="C:cytoplasm"/>
    <property type="evidence" value="ECO:0007669"/>
    <property type="project" value="TreeGrafter"/>
</dbReference>
<dbReference type="GO" id="GO:0046872">
    <property type="term" value="F:metal ion binding"/>
    <property type="evidence" value="ECO:0007669"/>
    <property type="project" value="UniProtKB-KW"/>
</dbReference>
<dbReference type="GO" id="GO:0016791">
    <property type="term" value="F:phosphatase activity"/>
    <property type="evidence" value="ECO:0007669"/>
    <property type="project" value="TreeGrafter"/>
</dbReference>
<dbReference type="Proteomes" id="UP000010880">
    <property type="component" value="Chromosome"/>
</dbReference>
<accession>L0KCI2</accession>
<dbReference type="OrthoDB" id="9800565at2"/>
<dbReference type="InterPro" id="IPR050126">
    <property type="entry name" value="Ap4A_hydrolase"/>
</dbReference>
<comment type="similarity">
    <text evidence="1 2">Belongs to the metallophosphoesterase superfamily. YfcE family.</text>
</comment>
<evidence type="ECO:0000313" key="5">
    <source>
        <dbReference type="Proteomes" id="UP000010880"/>
    </source>
</evidence>